<dbReference type="GO" id="GO:0006265">
    <property type="term" value="P:DNA topological change"/>
    <property type="evidence" value="ECO:0007669"/>
    <property type="project" value="InterPro"/>
</dbReference>
<evidence type="ECO:0000256" key="1">
    <source>
        <dbReference type="ARBA" id="ARBA00000213"/>
    </source>
</evidence>
<evidence type="ECO:0000256" key="3">
    <source>
        <dbReference type="ARBA" id="ARBA00012891"/>
    </source>
</evidence>
<dbReference type="Pfam" id="PF01751">
    <property type="entry name" value="Toprim"/>
    <property type="match status" value="1"/>
</dbReference>
<dbReference type="Gene3D" id="1.10.290.10">
    <property type="entry name" value="Topoisomerase I, domain 4"/>
    <property type="match status" value="1"/>
</dbReference>
<evidence type="ECO:0000256" key="5">
    <source>
        <dbReference type="ARBA" id="ARBA00022842"/>
    </source>
</evidence>
<dbReference type="PANTHER" id="PTHR11390">
    <property type="entry name" value="PROKARYOTIC DNA TOPOISOMERASE"/>
    <property type="match status" value="1"/>
</dbReference>
<dbReference type="RefSeq" id="WP_065520593.1">
    <property type="nucleotide sequence ID" value="NZ_CAJESL010000005.1"/>
</dbReference>
<dbReference type="InterPro" id="IPR000380">
    <property type="entry name" value="Topo_IA"/>
</dbReference>
<dbReference type="PROSITE" id="PS00396">
    <property type="entry name" value="TOPO_IA_1"/>
    <property type="match status" value="1"/>
</dbReference>
<comment type="catalytic activity">
    <reaction evidence="1">
        <text>ATP-independent breakage of single-stranded DNA, followed by passage and rejoining.</text>
        <dbReference type="EC" id="5.6.2.1"/>
    </reaction>
</comment>
<keyword evidence="6" id="KW-0799">Topoisomerase</keyword>
<dbReference type="InterPro" id="IPR013497">
    <property type="entry name" value="Topo_IA_cen"/>
</dbReference>
<evidence type="ECO:0000256" key="4">
    <source>
        <dbReference type="ARBA" id="ARBA00022723"/>
    </source>
</evidence>
<evidence type="ECO:0000256" key="7">
    <source>
        <dbReference type="ARBA" id="ARBA00023125"/>
    </source>
</evidence>
<evidence type="ECO:0000256" key="12">
    <source>
        <dbReference type="ARBA" id="ARBA00032877"/>
    </source>
</evidence>
<dbReference type="GO" id="GO:0043597">
    <property type="term" value="C:cytoplasmic replication fork"/>
    <property type="evidence" value="ECO:0007669"/>
    <property type="project" value="TreeGrafter"/>
</dbReference>
<dbReference type="PANTHER" id="PTHR11390:SF21">
    <property type="entry name" value="DNA TOPOISOMERASE 3-ALPHA"/>
    <property type="match status" value="1"/>
</dbReference>
<evidence type="ECO:0000256" key="10">
    <source>
        <dbReference type="ARBA" id="ARBA00031985"/>
    </source>
</evidence>
<dbReference type="EMBL" id="AAXKXX010000018">
    <property type="protein sequence ID" value="EGQ4385511.1"/>
    <property type="molecule type" value="Genomic_DNA"/>
</dbReference>
<dbReference type="SMART" id="SM00436">
    <property type="entry name" value="TOP1Bc"/>
    <property type="match status" value="1"/>
</dbReference>
<evidence type="ECO:0000313" key="16">
    <source>
        <dbReference type="Proteomes" id="UP000600220"/>
    </source>
</evidence>
<evidence type="ECO:0000313" key="15">
    <source>
        <dbReference type="EMBL" id="EGQ4385511.1"/>
    </source>
</evidence>
<comment type="caution">
    <text evidence="15">The sequence shown here is derived from an EMBL/GenBank/DDBJ whole genome shotgun (WGS) entry which is preliminary data.</text>
</comment>
<dbReference type="Proteomes" id="UP000600220">
    <property type="component" value="Unassembled WGS sequence"/>
</dbReference>
<evidence type="ECO:0000256" key="6">
    <source>
        <dbReference type="ARBA" id="ARBA00023029"/>
    </source>
</evidence>
<keyword evidence="8 15" id="KW-0413">Isomerase</keyword>
<evidence type="ECO:0000256" key="9">
    <source>
        <dbReference type="ARBA" id="ARBA00030003"/>
    </source>
</evidence>
<dbReference type="InterPro" id="IPR013824">
    <property type="entry name" value="Topo_IA_cen_sub1"/>
</dbReference>
<proteinExistence type="inferred from homology"/>
<sequence length="723" mass="82695">MKYLILAEKPSQASSYAKALGDFKKQKGYFKGQSNILKGEIVITWCIGHLVQLAEMAEYDDKYKNWQKEDLPFIPEEIKYKISKIDSIRSQFNNIKNLCDQLNDESVFVIATDPDREGEAIARYVINQIPQVQKSHAELKRLWANTLEAEGLRDAFQKLRPATETYPYYLEAQARGIADWIVGINLTRLTTLTMQSKIRNIGLMSVGRVQTPTLFMVYNRNKDIENFKPQVFYTLSYKDKSKTPECIFKNKNKYLSKEEYEAFLSEHNLKPEMKGTVKSVEENEKKTKAPKLFKLGGIQKVANKKWNYSLSETLDIVQALYDKGFLSYPRTDSTYITQSEFDYLKDHIETYSDLLDLNFETKHLEPRKEYVNGDKVLEHYAIVPTKSVPAKEDYQKLSEKEKNIYKEVVTRTLCMFAEDYTYNQTVVNVEVSDVLFTVKGKETVDLGWKKYIIDQDEKSNEKDKEIELPKYTVNEVIDLTLKIDEGKTKPPAFLTEGTLGGDGGLMETCAKELSDETYKDDLKEASGIGTPATRASIVKGLIDKEYLTFKKKNLVVTEKGKILCEALSDTKLSSPLLTAEWEHELKTISEKGTIEAQQHFIENIKGYVIEQFQEIEASINSKVKQADFSASEIVGECPVCKSNVVKKMSKKKQPFYVCEKEDCEFILFGVVADKTISASDIKALLTKGKTKLIKGFKSKKGTKFDAYLKLEDNKVGFEFAKKK</sequence>
<dbReference type="InterPro" id="IPR006171">
    <property type="entry name" value="TOPRIM_dom"/>
</dbReference>
<dbReference type="InterPro" id="IPR003601">
    <property type="entry name" value="Topo_IA_2"/>
</dbReference>
<evidence type="ECO:0000259" key="14">
    <source>
        <dbReference type="PROSITE" id="PS52039"/>
    </source>
</evidence>
<dbReference type="EC" id="5.6.2.1" evidence="3"/>
<dbReference type="InterPro" id="IPR025589">
    <property type="entry name" value="Toprim_C_rpt"/>
</dbReference>
<dbReference type="Pfam" id="PF01131">
    <property type="entry name" value="Topoisom_bac"/>
    <property type="match status" value="1"/>
</dbReference>
<dbReference type="Gene3D" id="3.40.50.140">
    <property type="match status" value="1"/>
</dbReference>
<dbReference type="SUPFAM" id="SSF56712">
    <property type="entry name" value="Prokaryotic type I DNA topoisomerase"/>
    <property type="match status" value="1"/>
</dbReference>
<evidence type="ECO:0000256" key="2">
    <source>
        <dbReference type="ARBA" id="ARBA00009446"/>
    </source>
</evidence>
<dbReference type="InterPro" id="IPR003602">
    <property type="entry name" value="Topo_IA_DNA-bd_dom"/>
</dbReference>
<dbReference type="PROSITE" id="PS50880">
    <property type="entry name" value="TOPRIM"/>
    <property type="match status" value="1"/>
</dbReference>
<name>A0A8H9EQD7_STAPS</name>
<feature type="domain" description="Toprim" evidence="13">
    <location>
        <begin position="2"/>
        <end position="147"/>
    </location>
</feature>
<keyword evidence="7" id="KW-0238">DNA-binding</keyword>
<keyword evidence="16" id="KW-1185">Reference proteome</keyword>
<protein>
    <recommendedName>
        <fullName evidence="3">DNA topoisomerase</fullName>
        <ecNumber evidence="3">5.6.2.1</ecNumber>
    </recommendedName>
    <alternativeName>
        <fullName evidence="12">Omega-protein</fullName>
    </alternativeName>
    <alternativeName>
        <fullName evidence="11">Relaxing enzyme</fullName>
    </alternativeName>
    <alternativeName>
        <fullName evidence="9">Swivelase</fullName>
    </alternativeName>
    <alternativeName>
        <fullName evidence="10">Untwisting enzyme</fullName>
    </alternativeName>
</protein>
<feature type="domain" description="Topo IA-type catalytic" evidence="14">
    <location>
        <begin position="165"/>
        <end position="623"/>
    </location>
</feature>
<dbReference type="InterPro" id="IPR005738">
    <property type="entry name" value="TopoIII"/>
</dbReference>
<dbReference type="NCBIfam" id="TIGR01056">
    <property type="entry name" value="topB"/>
    <property type="match status" value="1"/>
</dbReference>
<dbReference type="InterPro" id="IPR023405">
    <property type="entry name" value="Topo_IA_core_domain"/>
</dbReference>
<dbReference type="PRINTS" id="PR00417">
    <property type="entry name" value="PRTPISMRASEI"/>
</dbReference>
<dbReference type="InterPro" id="IPR013826">
    <property type="entry name" value="Topo_IA_cen_sub3"/>
</dbReference>
<keyword evidence="5" id="KW-0460">Magnesium</keyword>
<dbReference type="SMART" id="SM00493">
    <property type="entry name" value="TOPRIM"/>
    <property type="match status" value="1"/>
</dbReference>
<dbReference type="GO" id="GO:0046872">
    <property type="term" value="F:metal ion binding"/>
    <property type="evidence" value="ECO:0007669"/>
    <property type="project" value="UniProtKB-KW"/>
</dbReference>
<evidence type="ECO:0000259" key="13">
    <source>
        <dbReference type="PROSITE" id="PS50880"/>
    </source>
</evidence>
<organism evidence="15 16">
    <name type="scientific">Staphylococcus pseudintermedius</name>
    <dbReference type="NCBI Taxonomy" id="283734"/>
    <lineage>
        <taxon>Bacteria</taxon>
        <taxon>Bacillati</taxon>
        <taxon>Bacillota</taxon>
        <taxon>Bacilli</taxon>
        <taxon>Bacillales</taxon>
        <taxon>Staphylococcaceae</taxon>
        <taxon>Staphylococcus</taxon>
        <taxon>Staphylococcus intermedius group</taxon>
    </lineage>
</organism>
<dbReference type="Gene3D" id="2.70.20.10">
    <property type="entry name" value="Topoisomerase I, domain 3"/>
    <property type="match status" value="1"/>
</dbReference>
<keyword evidence="4" id="KW-0479">Metal-binding</keyword>
<dbReference type="GO" id="GO:0006281">
    <property type="term" value="P:DNA repair"/>
    <property type="evidence" value="ECO:0007669"/>
    <property type="project" value="TreeGrafter"/>
</dbReference>
<dbReference type="InterPro" id="IPR023406">
    <property type="entry name" value="Topo_IA_AS"/>
</dbReference>
<gene>
    <name evidence="15" type="ORF">EGV54_10480</name>
</gene>
<dbReference type="Pfam" id="PF13342">
    <property type="entry name" value="Toprim_Crpt"/>
    <property type="match status" value="1"/>
</dbReference>
<dbReference type="InterPro" id="IPR013825">
    <property type="entry name" value="Topo_IA_cen_sub2"/>
</dbReference>
<dbReference type="PROSITE" id="PS52039">
    <property type="entry name" value="TOPO_IA_2"/>
    <property type="match status" value="1"/>
</dbReference>
<evidence type="ECO:0000256" key="11">
    <source>
        <dbReference type="ARBA" id="ARBA00032235"/>
    </source>
</evidence>
<dbReference type="InterPro" id="IPR034144">
    <property type="entry name" value="TOPRIM_TopoIII"/>
</dbReference>
<comment type="similarity">
    <text evidence="2">Belongs to the type IA topoisomerase family.</text>
</comment>
<dbReference type="GO" id="GO:0003917">
    <property type="term" value="F:DNA topoisomerase type I (single strand cut, ATP-independent) activity"/>
    <property type="evidence" value="ECO:0007669"/>
    <property type="project" value="UniProtKB-EC"/>
</dbReference>
<dbReference type="SMART" id="SM00437">
    <property type="entry name" value="TOP1Ac"/>
    <property type="match status" value="1"/>
</dbReference>
<dbReference type="GO" id="GO:0003677">
    <property type="term" value="F:DNA binding"/>
    <property type="evidence" value="ECO:0007669"/>
    <property type="project" value="UniProtKB-KW"/>
</dbReference>
<dbReference type="CDD" id="cd00186">
    <property type="entry name" value="TOP1Ac"/>
    <property type="match status" value="1"/>
</dbReference>
<dbReference type="AlphaFoldDB" id="A0A8H9EQD7"/>
<accession>A0A8H9EQD7</accession>
<dbReference type="CDD" id="cd03362">
    <property type="entry name" value="TOPRIM_TopoIA_TopoIII"/>
    <property type="match status" value="1"/>
</dbReference>
<dbReference type="Gene3D" id="1.10.460.10">
    <property type="entry name" value="Topoisomerase I, domain 2"/>
    <property type="match status" value="1"/>
</dbReference>
<reference evidence="15 16" key="1">
    <citation type="submission" date="2018-11" db="EMBL/GenBank/DDBJ databases">
        <authorList>
            <consortium name="Veterinary Laboratory Investigation and Response Network"/>
        </authorList>
    </citation>
    <scope>NUCLEOTIDE SEQUENCE [LARGE SCALE GENOMIC DNA]</scope>
    <source>
        <strain evidence="15 16">SPSE-18-VL-LA-PA-Ryan-0021</strain>
    </source>
</reference>
<evidence type="ECO:0000256" key="8">
    <source>
        <dbReference type="ARBA" id="ARBA00023235"/>
    </source>
</evidence>
<dbReference type="GO" id="GO:0006310">
    <property type="term" value="P:DNA recombination"/>
    <property type="evidence" value="ECO:0007669"/>
    <property type="project" value="TreeGrafter"/>
</dbReference>